<name>A0A250XEM9_9CHLO</name>
<proteinExistence type="predicted"/>
<evidence type="ECO:0000313" key="3">
    <source>
        <dbReference type="Proteomes" id="UP000232323"/>
    </source>
</evidence>
<feature type="compositionally biased region" description="Basic and acidic residues" evidence="1">
    <location>
        <begin position="504"/>
        <end position="513"/>
    </location>
</feature>
<feature type="region of interest" description="Disordered" evidence="1">
    <location>
        <begin position="20"/>
        <end position="68"/>
    </location>
</feature>
<dbReference type="EMBL" id="BEGY01000064">
    <property type="protein sequence ID" value="GAX81372.1"/>
    <property type="molecule type" value="Genomic_DNA"/>
</dbReference>
<reference evidence="2 3" key="1">
    <citation type="submission" date="2017-08" db="EMBL/GenBank/DDBJ databases">
        <title>Acidophilic green algal genome provides insights into adaptation to an acidic environment.</title>
        <authorList>
            <person name="Hirooka S."/>
            <person name="Hirose Y."/>
            <person name="Kanesaki Y."/>
            <person name="Higuchi S."/>
            <person name="Fujiwara T."/>
            <person name="Onuma R."/>
            <person name="Era A."/>
            <person name="Ohbayashi R."/>
            <person name="Uzuka A."/>
            <person name="Nozaki H."/>
            <person name="Yoshikawa H."/>
            <person name="Miyagishima S.Y."/>
        </authorList>
    </citation>
    <scope>NUCLEOTIDE SEQUENCE [LARGE SCALE GENOMIC DNA]</scope>
    <source>
        <strain evidence="2 3">NIES-2499</strain>
    </source>
</reference>
<feature type="compositionally biased region" description="Basic and acidic residues" evidence="1">
    <location>
        <begin position="32"/>
        <end position="59"/>
    </location>
</feature>
<accession>A0A250XEM9</accession>
<sequence length="1159" mass="129942">MLKLDAFAKRMPQELHELIITRSKGSYPQTDKITRRGHESSEAREQDLLTRGEKEDGSESRGPALANAPPNLYQMLVEEKGIEYIPTSIRRKLAERGNTLSERNLLKALLSNTLDLKGVLRALPTERRIVLYNMWKQEWLAVKRQLLQLVDKDAKDILASGEAGLLAELIEMSYFNPWLNLDSLSTKSTKSIKSLQSELKKLPINLATDLLDSILATSPSLPGRLDRTDLTSWILDLPASSICQLLLSHPEYLLKENNYPEGTVLRDKDGPAQFALPLLCALNAEQQVEVHKQQWGRLQQQQHDELICVRVDQPRRYLTVLATIAIIQNAGARGLGLGYDVCIFKVPQQNIPLTKQKALGTMLKLEWSIEPQPSPSEVSSTLSCLLEFPAVQVVVKKYLTGIFLTPARRPFGLDLSTYELLTEILKPPSLTAVFEGWHDCWREMMSEFDALEAEDDIVLMISSINSKRTRGIWESVLKALRVAAQQEALKPWLLEPTASHKAKEVVGREDKTVSSEAGLKRTSSRPWMHLSPSPSPSSAGAPPRVILLRSILDMPHTDSKLRVAAELKALQTADLKYELLPLEGELLAQCHPASFLENTSLLEMLSNSTQMELLQKWAVSYHRVEHHLHVLLRGEITTSELTEGLEAGFREPQGPALELPYVAADKEWCSSAQRILIKGNTVASGALKHVCQEGRKLLFETCRHSWLSDWGQTVDVAYLPEAHRTEVARSQIAALTAKYGLSAILLSKVSHLLPWLTWKEMVEHPLLKEKLQGRSPAERQEGMEYLFQAARMKPCLIFKVLDLAHQRRREQDSFRLSCVEQLKAFIIAQMMKAGSTKIITTKQLLGTSSEGADHDSNSIEDVTVETLLPAVKVLYEDALAAKDVSPSTLKAMFNLLLTLLPHHLDWVCDIMAQCAQVHGLQAFLPTKDLKDAIVVKMNEIRVTSYEGEKVQPSLSVPTPTESHKPTCNYHPPLESFLLQLAAGLKLVQQALSQRQDGAVACIQLLQMQWELGWSAHDMGLIDFEDQSSERHFLYALIPQLIAVAELIAEPTQAAIKSWKELGFLAIKILRYAPDKFVLLHRHVFPRDAADAAAFSPYAVTAVQQTPPQRLDILISFITENVNMPTVAAKAVRKLFAFHKKSEGTQLETHIIYWSGCTRM</sequence>
<evidence type="ECO:0000313" key="2">
    <source>
        <dbReference type="EMBL" id="GAX81372.1"/>
    </source>
</evidence>
<keyword evidence="3" id="KW-1185">Reference proteome</keyword>
<gene>
    <name evidence="2" type="ORF">CEUSTIGMA_g8803.t1</name>
</gene>
<dbReference type="Proteomes" id="UP000232323">
    <property type="component" value="Unassembled WGS sequence"/>
</dbReference>
<comment type="caution">
    <text evidence="2">The sequence shown here is derived from an EMBL/GenBank/DDBJ whole genome shotgun (WGS) entry which is preliminary data.</text>
</comment>
<dbReference type="AlphaFoldDB" id="A0A250XEM9"/>
<feature type="region of interest" description="Disordered" evidence="1">
    <location>
        <begin position="504"/>
        <end position="541"/>
    </location>
</feature>
<organism evidence="2 3">
    <name type="scientific">Chlamydomonas eustigma</name>
    <dbReference type="NCBI Taxonomy" id="1157962"/>
    <lineage>
        <taxon>Eukaryota</taxon>
        <taxon>Viridiplantae</taxon>
        <taxon>Chlorophyta</taxon>
        <taxon>core chlorophytes</taxon>
        <taxon>Chlorophyceae</taxon>
        <taxon>CS clade</taxon>
        <taxon>Chlamydomonadales</taxon>
        <taxon>Chlamydomonadaceae</taxon>
        <taxon>Chlamydomonas</taxon>
    </lineage>
</organism>
<evidence type="ECO:0000256" key="1">
    <source>
        <dbReference type="SAM" id="MobiDB-lite"/>
    </source>
</evidence>
<protein>
    <submittedName>
        <fullName evidence="2">Uncharacterized protein</fullName>
    </submittedName>
</protein>